<dbReference type="SUPFAM" id="SSF140996">
    <property type="entry name" value="Hermes dimerisation domain"/>
    <property type="match status" value="1"/>
</dbReference>
<keyword evidence="1" id="KW-0472">Membrane</keyword>
<dbReference type="AlphaFoldDB" id="A0A816Z344"/>
<feature type="non-terminal residue" evidence="2">
    <location>
        <position position="1"/>
    </location>
</feature>
<organism evidence="2 3">
    <name type="scientific">Rotaria magnacalcarata</name>
    <dbReference type="NCBI Taxonomy" id="392030"/>
    <lineage>
        <taxon>Eukaryota</taxon>
        <taxon>Metazoa</taxon>
        <taxon>Spiralia</taxon>
        <taxon>Gnathifera</taxon>
        <taxon>Rotifera</taxon>
        <taxon>Eurotatoria</taxon>
        <taxon>Bdelloidea</taxon>
        <taxon>Philodinida</taxon>
        <taxon>Philodinidae</taxon>
        <taxon>Rotaria</taxon>
    </lineage>
</organism>
<gene>
    <name evidence="2" type="ORF">WKI299_LOCUS33117</name>
</gene>
<evidence type="ECO:0000313" key="2">
    <source>
        <dbReference type="EMBL" id="CAF2174456.1"/>
    </source>
</evidence>
<comment type="caution">
    <text evidence="2">The sequence shown here is derived from an EMBL/GenBank/DDBJ whole genome shotgun (WGS) entry which is preliminary data.</text>
</comment>
<keyword evidence="1" id="KW-1133">Transmembrane helix</keyword>
<evidence type="ECO:0008006" key="4">
    <source>
        <dbReference type="Google" id="ProtNLM"/>
    </source>
</evidence>
<accession>A0A816Z344</accession>
<feature type="transmembrane region" description="Helical" evidence="1">
    <location>
        <begin position="7"/>
        <end position="25"/>
    </location>
</feature>
<name>A0A816Z344_9BILA</name>
<protein>
    <recommendedName>
        <fullName evidence="4">BED-type domain-containing protein</fullName>
    </recommendedName>
</protein>
<keyword evidence="1" id="KW-0812">Transmembrane</keyword>
<dbReference type="Gene3D" id="1.10.10.1070">
    <property type="entry name" value="Zinc finger, BED domain-containing"/>
    <property type="match status" value="1"/>
</dbReference>
<evidence type="ECO:0000256" key="1">
    <source>
        <dbReference type="SAM" id="Phobius"/>
    </source>
</evidence>
<reference evidence="2" key="1">
    <citation type="submission" date="2021-02" db="EMBL/GenBank/DDBJ databases">
        <authorList>
            <person name="Nowell W R."/>
        </authorList>
    </citation>
    <scope>NUCLEOTIDE SEQUENCE</scope>
</reference>
<dbReference type="Proteomes" id="UP000663856">
    <property type="component" value="Unassembled WGS sequence"/>
</dbReference>
<sequence>MNSFMCFIVRRLTITFIISFLINIYTNRKKYYESIVLRKPKKPPKSSEVWEYSWIIVINGVEQQFVSCDRCKKLLIYRQRDGTTSMAKHKRACYGSLTTSNGCVDNQSNVTEYYASSKCSEIPKRIKEKVKLTCTEFTALDCRAFELVPGEDFLKIVHTISDAGRCFSHLARVNVNESFFYVYDALTDVINKNLVESLAAIDKDLLEELCIFIKLFDQAINQLSDENKPTIHQVIPILQLLINHCEITLDDSDGLKDVKHFV</sequence>
<evidence type="ECO:0000313" key="3">
    <source>
        <dbReference type="Proteomes" id="UP000663856"/>
    </source>
</evidence>
<dbReference type="EMBL" id="CAJNRF010015486">
    <property type="protein sequence ID" value="CAF2174456.1"/>
    <property type="molecule type" value="Genomic_DNA"/>
</dbReference>
<proteinExistence type="predicted"/>